<reference evidence="2" key="1">
    <citation type="submission" date="2020-10" db="EMBL/GenBank/DDBJ databases">
        <authorList>
            <person name="Gilroy R."/>
        </authorList>
    </citation>
    <scope>NUCLEOTIDE SEQUENCE</scope>
    <source>
        <strain evidence="2">20514</strain>
    </source>
</reference>
<dbReference type="EMBL" id="JADIMQ010000041">
    <property type="protein sequence ID" value="MBO8448185.1"/>
    <property type="molecule type" value="Genomic_DNA"/>
</dbReference>
<accession>A0A9D9HBN4</accession>
<feature type="binding site" evidence="1">
    <location>
        <position position="100"/>
    </location>
    <ligand>
        <name>Zn(2+)</name>
        <dbReference type="ChEBI" id="CHEBI:29105"/>
    </ligand>
</feature>
<dbReference type="PANTHER" id="PTHR33202">
    <property type="entry name" value="ZINC UPTAKE REGULATION PROTEIN"/>
    <property type="match status" value="1"/>
</dbReference>
<dbReference type="GO" id="GO:0003700">
    <property type="term" value="F:DNA-binding transcription factor activity"/>
    <property type="evidence" value="ECO:0007669"/>
    <property type="project" value="InterPro"/>
</dbReference>
<proteinExistence type="predicted"/>
<sequence>MENQRCIERLEQKGVRVTSIRILVLGALMKSPRPMSLADLEKELETVDKSSIFRTLEVFVKHHVVHSIDDGTGSIKFEACEGKDSCTLADMHTHFYCESCHKTFCLKDITAPLVNLPDGFQVHSINYIVKGICPACRRHCNPVATNEA</sequence>
<dbReference type="GO" id="GO:0008270">
    <property type="term" value="F:zinc ion binding"/>
    <property type="evidence" value="ECO:0007669"/>
    <property type="project" value="TreeGrafter"/>
</dbReference>
<dbReference type="Pfam" id="PF01475">
    <property type="entry name" value="FUR"/>
    <property type="match status" value="1"/>
</dbReference>
<dbReference type="InterPro" id="IPR036388">
    <property type="entry name" value="WH-like_DNA-bd_sf"/>
</dbReference>
<dbReference type="Gene3D" id="1.10.10.10">
    <property type="entry name" value="Winged helix-like DNA-binding domain superfamily/Winged helix DNA-binding domain"/>
    <property type="match status" value="1"/>
</dbReference>
<keyword evidence="1" id="KW-0862">Zinc</keyword>
<organism evidence="2 3">
    <name type="scientific">Candidatus Cryptobacteroides merdigallinarum</name>
    <dbReference type="NCBI Taxonomy" id="2840770"/>
    <lineage>
        <taxon>Bacteria</taxon>
        <taxon>Pseudomonadati</taxon>
        <taxon>Bacteroidota</taxon>
        <taxon>Bacteroidia</taxon>
        <taxon>Bacteroidales</taxon>
        <taxon>Candidatus Cryptobacteroides</taxon>
    </lineage>
</organism>
<comment type="cofactor">
    <cofactor evidence="1">
        <name>Zn(2+)</name>
        <dbReference type="ChEBI" id="CHEBI:29105"/>
    </cofactor>
    <text evidence="1">Binds 1 zinc ion per subunit.</text>
</comment>
<feature type="binding site" evidence="1">
    <location>
        <position position="136"/>
    </location>
    <ligand>
        <name>Zn(2+)</name>
        <dbReference type="ChEBI" id="CHEBI:29105"/>
    </ligand>
</feature>
<name>A0A9D9HBN4_9BACT</name>
<keyword evidence="1" id="KW-0479">Metal-binding</keyword>
<gene>
    <name evidence="2" type="ORF">IAC29_02800</name>
</gene>
<dbReference type="InterPro" id="IPR036390">
    <property type="entry name" value="WH_DNA-bd_sf"/>
</dbReference>
<feature type="binding site" evidence="1">
    <location>
        <position position="133"/>
    </location>
    <ligand>
        <name>Zn(2+)</name>
        <dbReference type="ChEBI" id="CHEBI:29105"/>
    </ligand>
</feature>
<evidence type="ECO:0000256" key="1">
    <source>
        <dbReference type="PIRSR" id="PIRSR602481-1"/>
    </source>
</evidence>
<dbReference type="SUPFAM" id="SSF46785">
    <property type="entry name" value="Winged helix' DNA-binding domain"/>
    <property type="match status" value="1"/>
</dbReference>
<feature type="binding site" evidence="1">
    <location>
        <position position="97"/>
    </location>
    <ligand>
        <name>Zn(2+)</name>
        <dbReference type="ChEBI" id="CHEBI:29105"/>
    </ligand>
</feature>
<dbReference type="InterPro" id="IPR002481">
    <property type="entry name" value="FUR"/>
</dbReference>
<dbReference type="GO" id="GO:1900376">
    <property type="term" value="P:regulation of secondary metabolite biosynthetic process"/>
    <property type="evidence" value="ECO:0007669"/>
    <property type="project" value="TreeGrafter"/>
</dbReference>
<reference evidence="2" key="2">
    <citation type="journal article" date="2021" name="PeerJ">
        <title>Extensive microbial diversity within the chicken gut microbiome revealed by metagenomics and culture.</title>
        <authorList>
            <person name="Gilroy R."/>
            <person name="Ravi A."/>
            <person name="Getino M."/>
            <person name="Pursley I."/>
            <person name="Horton D.L."/>
            <person name="Alikhan N.F."/>
            <person name="Baker D."/>
            <person name="Gharbi K."/>
            <person name="Hall N."/>
            <person name="Watson M."/>
            <person name="Adriaenssens E.M."/>
            <person name="Foster-Nyarko E."/>
            <person name="Jarju S."/>
            <person name="Secka A."/>
            <person name="Antonio M."/>
            <person name="Oren A."/>
            <person name="Chaudhuri R.R."/>
            <person name="La Ragione R."/>
            <person name="Hildebrand F."/>
            <person name="Pallen M.J."/>
        </authorList>
    </citation>
    <scope>NUCLEOTIDE SEQUENCE</scope>
    <source>
        <strain evidence="2">20514</strain>
    </source>
</reference>
<protein>
    <submittedName>
        <fullName evidence="2">Transcriptional repressor</fullName>
    </submittedName>
</protein>
<evidence type="ECO:0000313" key="3">
    <source>
        <dbReference type="Proteomes" id="UP000810252"/>
    </source>
</evidence>
<dbReference type="AlphaFoldDB" id="A0A9D9HBN4"/>
<evidence type="ECO:0000313" key="2">
    <source>
        <dbReference type="EMBL" id="MBO8448185.1"/>
    </source>
</evidence>
<dbReference type="GO" id="GO:0000976">
    <property type="term" value="F:transcription cis-regulatory region binding"/>
    <property type="evidence" value="ECO:0007669"/>
    <property type="project" value="TreeGrafter"/>
</dbReference>
<comment type="caution">
    <text evidence="2">The sequence shown here is derived from an EMBL/GenBank/DDBJ whole genome shotgun (WGS) entry which is preliminary data.</text>
</comment>
<dbReference type="GO" id="GO:0045892">
    <property type="term" value="P:negative regulation of DNA-templated transcription"/>
    <property type="evidence" value="ECO:0007669"/>
    <property type="project" value="TreeGrafter"/>
</dbReference>
<dbReference type="Proteomes" id="UP000810252">
    <property type="component" value="Unassembled WGS sequence"/>
</dbReference>
<dbReference type="PANTHER" id="PTHR33202:SF22">
    <property type="entry name" value="HYDROGEN PEROXIDE SENSITIVE REPRESSOR"/>
    <property type="match status" value="1"/>
</dbReference>